<feature type="region of interest" description="Disordered" evidence="2">
    <location>
        <begin position="95"/>
        <end position="116"/>
    </location>
</feature>
<sequence length="116" mass="13281">MAIKTLMSALISHFAMMTSRFYSLQWRTWGACFIQVAWRRYCKRKLDKSLHEAEDALANEAKTSQSLGATIYASRFAANALRTLRQNGARKTRVPQRLLPLLPQKPAEPNFDAENH</sequence>
<evidence type="ECO:0000313" key="3">
    <source>
        <dbReference type="EMBL" id="KAF3952469.1"/>
    </source>
</evidence>
<accession>A0A8J4VK36</accession>
<reference evidence="3" key="1">
    <citation type="submission" date="2020-03" db="EMBL/GenBank/DDBJ databases">
        <title>Castanea mollissima Vanexum genome sequencing.</title>
        <authorList>
            <person name="Staton M."/>
        </authorList>
    </citation>
    <scope>NUCLEOTIDE SEQUENCE</scope>
    <source>
        <tissue evidence="3">Leaf</tissue>
    </source>
</reference>
<feature type="compositionally biased region" description="Low complexity" evidence="2">
    <location>
        <begin position="95"/>
        <end position="105"/>
    </location>
</feature>
<protein>
    <submittedName>
        <fullName evidence="3">Uncharacterized protein</fullName>
    </submittedName>
</protein>
<keyword evidence="4" id="KW-1185">Reference proteome</keyword>
<dbReference type="Proteomes" id="UP000737018">
    <property type="component" value="Unassembled WGS sequence"/>
</dbReference>
<evidence type="ECO:0000313" key="4">
    <source>
        <dbReference type="Proteomes" id="UP000737018"/>
    </source>
</evidence>
<organism evidence="3 4">
    <name type="scientific">Castanea mollissima</name>
    <name type="common">Chinese chestnut</name>
    <dbReference type="NCBI Taxonomy" id="60419"/>
    <lineage>
        <taxon>Eukaryota</taxon>
        <taxon>Viridiplantae</taxon>
        <taxon>Streptophyta</taxon>
        <taxon>Embryophyta</taxon>
        <taxon>Tracheophyta</taxon>
        <taxon>Spermatophyta</taxon>
        <taxon>Magnoliopsida</taxon>
        <taxon>eudicotyledons</taxon>
        <taxon>Gunneridae</taxon>
        <taxon>Pentapetalae</taxon>
        <taxon>rosids</taxon>
        <taxon>fabids</taxon>
        <taxon>Fagales</taxon>
        <taxon>Fagaceae</taxon>
        <taxon>Castanea</taxon>
    </lineage>
</organism>
<dbReference type="PANTHER" id="PTHR45651">
    <property type="entry name" value="CYCLIC NUCLEOTIDE-GATED ION CHANNEL 15-RELATED-RELATED"/>
    <property type="match status" value="1"/>
</dbReference>
<gene>
    <name evidence="3" type="ORF">CMV_021974</name>
</gene>
<comment type="caution">
    <text evidence="3">The sequence shown here is derived from an EMBL/GenBank/DDBJ whole genome shotgun (WGS) entry which is preliminary data.</text>
</comment>
<dbReference type="EMBL" id="JRKL02004493">
    <property type="protein sequence ID" value="KAF3952469.1"/>
    <property type="molecule type" value="Genomic_DNA"/>
</dbReference>
<keyword evidence="1" id="KW-0406">Ion transport</keyword>
<dbReference type="GO" id="GO:0016020">
    <property type="term" value="C:membrane"/>
    <property type="evidence" value="ECO:0007669"/>
    <property type="project" value="UniProtKB-SubCell"/>
</dbReference>
<keyword evidence="1" id="KW-0407">Ion channel</keyword>
<dbReference type="GO" id="GO:0034220">
    <property type="term" value="P:monoatomic ion transmembrane transport"/>
    <property type="evidence" value="ECO:0007669"/>
    <property type="project" value="UniProtKB-KW"/>
</dbReference>
<name>A0A8J4VK36_9ROSI</name>
<dbReference type="OrthoDB" id="1748238at2759"/>
<proteinExistence type="predicted"/>
<keyword evidence="1" id="KW-0813">Transport</keyword>
<evidence type="ECO:0000256" key="2">
    <source>
        <dbReference type="SAM" id="MobiDB-lite"/>
    </source>
</evidence>
<evidence type="ECO:0000256" key="1">
    <source>
        <dbReference type="ARBA" id="ARBA00023303"/>
    </source>
</evidence>
<dbReference type="PANTHER" id="PTHR45651:SF5">
    <property type="entry name" value="CYCLIC NUCLEOTIDE-GATED ION CHANNEL 1"/>
    <property type="match status" value="1"/>
</dbReference>
<dbReference type="AlphaFoldDB" id="A0A8J4VK36"/>